<dbReference type="GO" id="GO:0008413">
    <property type="term" value="F:8-oxo-7,8-dihydroguanosine triphosphate pyrophosphatase activity"/>
    <property type="evidence" value="ECO:0007669"/>
    <property type="project" value="InterPro"/>
</dbReference>
<comment type="function">
    <text evidence="21">Oxidized purine nucleoside triphosphate hydrolase which is a prominent sanitizer of the oxidized nucleotide pool. Catalyzes the hydrolysis of 2-oxo-dATP (2-hydroxy-dATP) into 2-oxo-dAMP. Also has a significant hydrolase activity toward 2-oxo-ATP, 8-oxo-dGTP and 8-oxo-dATP. Through the hydrolysis of oxidized purine nucleoside triphosphates, prevents their incorporation into DNA and the subsequent transversions A:T to C:G and G:C to T:A. Also catalyzes the hydrolysis of methylated purine nucleoside triphosphate preventing their integration into DNA. Through this antimutagenic activity protects cells from oxidative stress.</text>
</comment>
<dbReference type="GO" id="GO:0005737">
    <property type="term" value="C:cytoplasm"/>
    <property type="evidence" value="ECO:0007669"/>
    <property type="project" value="TreeGrafter"/>
</dbReference>
<keyword evidence="4" id="KW-0479">Metal-binding</keyword>
<comment type="catalytic activity">
    <reaction evidence="7">
        <text>8-oxo-dATP + H2O = 8-oxo-dAMP + diphosphate + H(+)</text>
        <dbReference type="Rhea" id="RHEA:65396"/>
        <dbReference type="ChEBI" id="CHEBI:15377"/>
        <dbReference type="ChEBI" id="CHEBI:15378"/>
        <dbReference type="ChEBI" id="CHEBI:33019"/>
        <dbReference type="ChEBI" id="CHEBI:71361"/>
        <dbReference type="ChEBI" id="CHEBI:172871"/>
    </reaction>
    <physiologicalReaction direction="left-to-right" evidence="7">
        <dbReference type="Rhea" id="RHEA:65397"/>
    </physiologicalReaction>
</comment>
<name>A0A2H0YQF0_9BACT</name>
<evidence type="ECO:0000313" key="24">
    <source>
        <dbReference type="Proteomes" id="UP000236845"/>
    </source>
</evidence>
<dbReference type="PANTHER" id="PTHR43758">
    <property type="entry name" value="7,8-DIHYDRO-8-OXOGUANINE TRIPHOSPHATASE"/>
    <property type="match status" value="1"/>
</dbReference>
<comment type="subunit">
    <text evidence="3">Monomer.</text>
</comment>
<evidence type="ECO:0000256" key="2">
    <source>
        <dbReference type="ARBA" id="ARBA00005582"/>
    </source>
</evidence>
<evidence type="ECO:0000313" key="23">
    <source>
        <dbReference type="EMBL" id="PIS40499.1"/>
    </source>
</evidence>
<evidence type="ECO:0000256" key="13">
    <source>
        <dbReference type="ARBA" id="ARBA00029673"/>
    </source>
</evidence>
<dbReference type="Gene3D" id="3.90.79.10">
    <property type="entry name" value="Nucleoside Triphosphate Pyrophosphohydrolase"/>
    <property type="match status" value="1"/>
</dbReference>
<evidence type="ECO:0000256" key="10">
    <source>
        <dbReference type="ARBA" id="ARBA00024596"/>
    </source>
</evidence>
<evidence type="ECO:0000256" key="19">
    <source>
        <dbReference type="ARBA" id="ARBA00048894"/>
    </source>
</evidence>
<evidence type="ECO:0000256" key="5">
    <source>
        <dbReference type="ARBA" id="ARBA00022801"/>
    </source>
</evidence>
<comment type="catalytic activity">
    <reaction evidence="9">
        <text>8-oxo-dGTP + H2O = 8-oxo-dGMP + diphosphate + H(+)</text>
        <dbReference type="Rhea" id="RHEA:31575"/>
        <dbReference type="ChEBI" id="CHEBI:15377"/>
        <dbReference type="ChEBI" id="CHEBI:15378"/>
        <dbReference type="ChEBI" id="CHEBI:33019"/>
        <dbReference type="ChEBI" id="CHEBI:63224"/>
        <dbReference type="ChEBI" id="CHEBI:77896"/>
    </reaction>
    <physiologicalReaction direction="left-to-right" evidence="9">
        <dbReference type="Rhea" id="RHEA:31576"/>
    </physiologicalReaction>
</comment>
<dbReference type="Pfam" id="PF00293">
    <property type="entry name" value="NUDIX"/>
    <property type="match status" value="1"/>
</dbReference>
<evidence type="ECO:0000256" key="1">
    <source>
        <dbReference type="ARBA" id="ARBA00001946"/>
    </source>
</evidence>
<evidence type="ECO:0000256" key="9">
    <source>
        <dbReference type="ARBA" id="ARBA00024486"/>
    </source>
</evidence>
<dbReference type="InterPro" id="IPR003563">
    <property type="entry name" value="8ODP"/>
</dbReference>
<evidence type="ECO:0000256" key="17">
    <source>
        <dbReference type="ARBA" id="ARBA00032071"/>
    </source>
</evidence>
<dbReference type="GO" id="GO:0008828">
    <property type="term" value="F:dATP diphosphatase activity"/>
    <property type="evidence" value="ECO:0007669"/>
    <property type="project" value="UniProtKB-EC"/>
</dbReference>
<dbReference type="InterPro" id="IPR000086">
    <property type="entry name" value="NUDIX_hydrolase_dom"/>
</dbReference>
<comment type="catalytic activity">
    <reaction evidence="8">
        <text>2-oxo-dATP + H2O = 2-oxo-dAMP + diphosphate + H(+)</text>
        <dbReference type="Rhea" id="RHEA:31583"/>
        <dbReference type="ChEBI" id="CHEBI:15377"/>
        <dbReference type="ChEBI" id="CHEBI:15378"/>
        <dbReference type="ChEBI" id="CHEBI:33019"/>
        <dbReference type="ChEBI" id="CHEBI:63212"/>
        <dbReference type="ChEBI" id="CHEBI:77897"/>
        <dbReference type="EC" id="3.6.1.56"/>
    </reaction>
    <physiologicalReaction direction="left-to-right" evidence="8">
        <dbReference type="Rhea" id="RHEA:31584"/>
    </physiologicalReaction>
</comment>
<evidence type="ECO:0000256" key="20">
    <source>
        <dbReference type="ARBA" id="ARBA00049032"/>
    </source>
</evidence>
<evidence type="ECO:0000256" key="15">
    <source>
        <dbReference type="ARBA" id="ARBA00030682"/>
    </source>
</evidence>
<protein>
    <recommendedName>
        <fullName evidence="12">Oxidized purine nucleoside triphosphate hydrolase</fullName>
        <ecNumber evidence="11">3.6.1.56</ecNumber>
    </recommendedName>
    <alternativeName>
        <fullName evidence="16">2-hydroxy-dATP diphosphatase</fullName>
    </alternativeName>
    <alternativeName>
        <fullName evidence="15">7,8-dihydro-8-oxoguanine triphosphatase</fullName>
    </alternativeName>
    <alternativeName>
        <fullName evidence="14">8-oxo-dGTPase</fullName>
    </alternativeName>
    <alternativeName>
        <fullName evidence="17">Methylated purine nucleoside triphosphate hydrolase</fullName>
    </alternativeName>
    <alternativeName>
        <fullName evidence="13">Nucleoside diphosphate-linked moiety X motif 1</fullName>
    </alternativeName>
</protein>
<evidence type="ECO:0000256" key="21">
    <source>
        <dbReference type="ARBA" id="ARBA00053094"/>
    </source>
</evidence>
<comment type="caution">
    <text evidence="23">The sequence shown here is derived from an EMBL/GenBank/DDBJ whole genome shotgun (WGS) entry which is preliminary data.</text>
</comment>
<dbReference type="InterPro" id="IPR015797">
    <property type="entry name" value="NUDIX_hydrolase-like_dom_sf"/>
</dbReference>
<dbReference type="GO" id="GO:0046872">
    <property type="term" value="F:metal ion binding"/>
    <property type="evidence" value="ECO:0007669"/>
    <property type="project" value="UniProtKB-KW"/>
</dbReference>
<gene>
    <name evidence="23" type="ORF">COT26_03190</name>
</gene>
<evidence type="ECO:0000256" key="4">
    <source>
        <dbReference type="ARBA" id="ARBA00022723"/>
    </source>
</evidence>
<evidence type="ECO:0000256" key="6">
    <source>
        <dbReference type="ARBA" id="ARBA00022842"/>
    </source>
</evidence>
<evidence type="ECO:0000256" key="12">
    <source>
        <dbReference type="ARBA" id="ARBA00026218"/>
    </source>
</evidence>
<evidence type="ECO:0000259" key="22">
    <source>
        <dbReference type="PROSITE" id="PS51462"/>
    </source>
</evidence>
<evidence type="ECO:0000256" key="3">
    <source>
        <dbReference type="ARBA" id="ARBA00011245"/>
    </source>
</evidence>
<dbReference type="PANTHER" id="PTHR43758:SF2">
    <property type="entry name" value="OXIDIZED PURINE NUCLEOSIDE TRIPHOSPHATE HYDROLASE"/>
    <property type="match status" value="1"/>
</dbReference>
<dbReference type="EC" id="3.6.1.56" evidence="11"/>
<dbReference type="EMBL" id="PEXW01000067">
    <property type="protein sequence ID" value="PIS40499.1"/>
    <property type="molecule type" value="Genomic_DNA"/>
</dbReference>
<keyword evidence="5" id="KW-0378">Hydrolase</keyword>
<accession>A0A2H0YQF0</accession>
<dbReference type="Proteomes" id="UP000236845">
    <property type="component" value="Unassembled WGS sequence"/>
</dbReference>
<organism evidence="23 24">
    <name type="scientific">Candidatus Kerfeldbacteria bacterium CG08_land_8_20_14_0_20_43_14</name>
    <dbReference type="NCBI Taxonomy" id="2014246"/>
    <lineage>
        <taxon>Bacteria</taxon>
        <taxon>Candidatus Kerfeldiibacteriota</taxon>
    </lineage>
</organism>
<proteinExistence type="inferred from homology"/>
<sequence length="75" mass="8561">MANILQTLTLIYKENQILLGMKKRGLGQDRWNSFGGKVQPNEDIKTAAIRELREETNIQAVDLKPRGILTFEFEG</sequence>
<evidence type="ECO:0000256" key="7">
    <source>
        <dbReference type="ARBA" id="ARBA00024448"/>
    </source>
</evidence>
<dbReference type="PROSITE" id="PS51462">
    <property type="entry name" value="NUDIX"/>
    <property type="match status" value="1"/>
</dbReference>
<evidence type="ECO:0000256" key="11">
    <source>
        <dbReference type="ARBA" id="ARBA00026103"/>
    </source>
</evidence>
<comment type="cofactor">
    <cofactor evidence="1">
        <name>Mg(2+)</name>
        <dbReference type="ChEBI" id="CHEBI:18420"/>
    </cofactor>
</comment>
<comment type="catalytic activity">
    <reaction evidence="10">
        <text>2-oxo-ATP + H2O = 2-oxo-AMP + diphosphate + H(+)</text>
        <dbReference type="Rhea" id="RHEA:67392"/>
        <dbReference type="ChEBI" id="CHEBI:15377"/>
        <dbReference type="ChEBI" id="CHEBI:15378"/>
        <dbReference type="ChEBI" id="CHEBI:33019"/>
        <dbReference type="ChEBI" id="CHEBI:71395"/>
        <dbReference type="ChEBI" id="CHEBI:172878"/>
    </reaction>
    <physiologicalReaction direction="left-to-right" evidence="10">
        <dbReference type="Rhea" id="RHEA:67393"/>
    </physiologicalReaction>
</comment>
<dbReference type="PROSITE" id="PS00893">
    <property type="entry name" value="NUDIX_BOX"/>
    <property type="match status" value="1"/>
</dbReference>
<evidence type="ECO:0000256" key="18">
    <source>
        <dbReference type="ARBA" id="ARBA00048002"/>
    </source>
</evidence>
<evidence type="ECO:0000256" key="8">
    <source>
        <dbReference type="ARBA" id="ARBA00024459"/>
    </source>
</evidence>
<evidence type="ECO:0000256" key="14">
    <source>
        <dbReference type="ARBA" id="ARBA00030634"/>
    </source>
</evidence>
<comment type="similarity">
    <text evidence="2">Belongs to the Nudix hydrolase family.</text>
</comment>
<comment type="catalytic activity">
    <reaction evidence="19">
        <text>O(6)-methyl-dGTP + H2O = O(6)-methyl-dGMP + diphosphate + H(+)</text>
        <dbReference type="Rhea" id="RHEA:67600"/>
        <dbReference type="ChEBI" id="CHEBI:15377"/>
        <dbReference type="ChEBI" id="CHEBI:15378"/>
        <dbReference type="ChEBI" id="CHEBI:33019"/>
        <dbReference type="ChEBI" id="CHEBI:169974"/>
        <dbReference type="ChEBI" id="CHEBI:169975"/>
    </reaction>
    <physiologicalReaction direction="left-to-right" evidence="19">
        <dbReference type="Rhea" id="RHEA:67601"/>
    </physiologicalReaction>
</comment>
<dbReference type="SUPFAM" id="SSF55811">
    <property type="entry name" value="Nudix"/>
    <property type="match status" value="1"/>
</dbReference>
<comment type="catalytic activity">
    <reaction evidence="20">
        <text>N(6)-methyl-dATP + H2O = N(6)-methyl-dAMP + diphosphate + H(+)</text>
        <dbReference type="Rhea" id="RHEA:67604"/>
        <dbReference type="ChEBI" id="CHEBI:15377"/>
        <dbReference type="ChEBI" id="CHEBI:15378"/>
        <dbReference type="ChEBI" id="CHEBI:33019"/>
        <dbReference type="ChEBI" id="CHEBI:169976"/>
        <dbReference type="ChEBI" id="CHEBI:172872"/>
    </reaction>
    <physiologicalReaction direction="left-to-right" evidence="20">
        <dbReference type="Rhea" id="RHEA:67605"/>
    </physiologicalReaction>
</comment>
<dbReference type="AlphaFoldDB" id="A0A2H0YQF0"/>
<dbReference type="InterPro" id="IPR020084">
    <property type="entry name" value="NUDIX_hydrolase_CS"/>
</dbReference>
<comment type="catalytic activity">
    <reaction evidence="18">
        <text>N(6)-methyl-ATP + H2O = N(6)-methyl-AMP + diphosphate + H(+)</text>
        <dbReference type="Rhea" id="RHEA:67608"/>
        <dbReference type="ChEBI" id="CHEBI:15377"/>
        <dbReference type="ChEBI" id="CHEBI:15378"/>
        <dbReference type="ChEBI" id="CHEBI:33019"/>
        <dbReference type="ChEBI" id="CHEBI:144842"/>
        <dbReference type="ChEBI" id="CHEBI:172873"/>
    </reaction>
    <physiologicalReaction direction="left-to-right" evidence="18">
        <dbReference type="Rhea" id="RHEA:67609"/>
    </physiologicalReaction>
</comment>
<reference evidence="24" key="1">
    <citation type="submission" date="2017-09" db="EMBL/GenBank/DDBJ databases">
        <title>Depth-based differentiation of microbial function through sediment-hosted aquifers and enrichment of novel symbionts in the deep terrestrial subsurface.</title>
        <authorList>
            <person name="Probst A.J."/>
            <person name="Ladd B."/>
            <person name="Jarett J.K."/>
            <person name="Geller-Mcgrath D.E."/>
            <person name="Sieber C.M.K."/>
            <person name="Emerson J.B."/>
            <person name="Anantharaman K."/>
            <person name="Thomas B.C."/>
            <person name="Malmstrom R."/>
            <person name="Stieglmeier M."/>
            <person name="Klingl A."/>
            <person name="Woyke T."/>
            <person name="Ryan C.M."/>
            <person name="Banfield J.F."/>
        </authorList>
    </citation>
    <scope>NUCLEOTIDE SEQUENCE [LARGE SCALE GENOMIC DNA]</scope>
</reference>
<dbReference type="PRINTS" id="PR01403">
    <property type="entry name" value="8OXTPHPHTASE"/>
</dbReference>
<keyword evidence="6" id="KW-0460">Magnesium</keyword>
<evidence type="ECO:0000256" key="16">
    <source>
        <dbReference type="ARBA" id="ARBA00031927"/>
    </source>
</evidence>
<feature type="domain" description="Nudix hydrolase" evidence="22">
    <location>
        <begin position="2"/>
        <end position="75"/>
    </location>
</feature>
<dbReference type="GO" id="GO:0042262">
    <property type="term" value="P:DNA protection"/>
    <property type="evidence" value="ECO:0007669"/>
    <property type="project" value="InterPro"/>
</dbReference>